<protein>
    <submittedName>
        <fullName evidence="1">Uncharacterized protein</fullName>
    </submittedName>
</protein>
<evidence type="ECO:0000313" key="2">
    <source>
        <dbReference type="Proteomes" id="UP001150603"/>
    </source>
</evidence>
<sequence>MAHPQHHPLPDFLATTPIPAIPGVTASPKETPRRVSIPDLTPTAEEERIGAKARPRRQKLRFHDDLYTPMWVRNNGQQKEGFCDTCTPGKWLQLKNSAYWYHKQFFHGISSVSGRPFMRPLQARHFDADIIEGLCHQCRQWVPIANAKRRNSVLWFRHAHKCHVYHKPKPDNETDGSDVGIPAVGAPASSGSTESPYAGTTMAADNGGDGGQ</sequence>
<reference evidence="1" key="1">
    <citation type="submission" date="2022-07" db="EMBL/GenBank/DDBJ databases">
        <title>Phylogenomic reconstructions and comparative analyses of Kickxellomycotina fungi.</title>
        <authorList>
            <person name="Reynolds N.K."/>
            <person name="Stajich J.E."/>
            <person name="Barry K."/>
            <person name="Grigoriev I.V."/>
            <person name="Crous P."/>
            <person name="Smith M.E."/>
        </authorList>
    </citation>
    <scope>NUCLEOTIDE SEQUENCE</scope>
    <source>
        <strain evidence="1">NRRL 5244</strain>
    </source>
</reference>
<dbReference type="EMBL" id="JANBPW010005071">
    <property type="protein sequence ID" value="KAJ1933426.1"/>
    <property type="molecule type" value="Genomic_DNA"/>
</dbReference>
<keyword evidence="2" id="KW-1185">Reference proteome</keyword>
<name>A0ACC1J1B5_9FUNG</name>
<organism evidence="1 2">
    <name type="scientific">Linderina macrospora</name>
    <dbReference type="NCBI Taxonomy" id="4868"/>
    <lineage>
        <taxon>Eukaryota</taxon>
        <taxon>Fungi</taxon>
        <taxon>Fungi incertae sedis</taxon>
        <taxon>Zoopagomycota</taxon>
        <taxon>Kickxellomycotina</taxon>
        <taxon>Kickxellomycetes</taxon>
        <taxon>Kickxellales</taxon>
        <taxon>Kickxellaceae</taxon>
        <taxon>Linderina</taxon>
    </lineage>
</organism>
<gene>
    <name evidence="1" type="ORF">FBU59_006034</name>
</gene>
<evidence type="ECO:0000313" key="1">
    <source>
        <dbReference type="EMBL" id="KAJ1933426.1"/>
    </source>
</evidence>
<proteinExistence type="predicted"/>
<dbReference type="Proteomes" id="UP001150603">
    <property type="component" value="Unassembled WGS sequence"/>
</dbReference>
<accession>A0ACC1J1B5</accession>
<comment type="caution">
    <text evidence="1">The sequence shown here is derived from an EMBL/GenBank/DDBJ whole genome shotgun (WGS) entry which is preliminary data.</text>
</comment>